<evidence type="ECO:0000256" key="8">
    <source>
        <dbReference type="ARBA" id="ARBA00048679"/>
    </source>
</evidence>
<evidence type="ECO:0000256" key="4">
    <source>
        <dbReference type="ARBA" id="ARBA00022741"/>
    </source>
</evidence>
<dbReference type="SUPFAM" id="SSF56112">
    <property type="entry name" value="Protein kinase-like (PK-like)"/>
    <property type="match status" value="1"/>
</dbReference>
<keyword evidence="13" id="KW-1185">Reference proteome</keyword>
<comment type="caution">
    <text evidence="12">The sequence shown here is derived from an EMBL/GenBank/DDBJ whole genome shotgun (WGS) entry which is preliminary data.</text>
</comment>
<comment type="similarity">
    <text evidence="10">Belongs to the protein kinase superfamily.</text>
</comment>
<keyword evidence="5" id="KW-0418">Kinase</keyword>
<evidence type="ECO:0000256" key="2">
    <source>
        <dbReference type="ARBA" id="ARBA00022527"/>
    </source>
</evidence>
<comment type="catalytic activity">
    <reaction evidence="8">
        <text>L-seryl-[protein] + ATP = O-phospho-L-seryl-[protein] + ADP + H(+)</text>
        <dbReference type="Rhea" id="RHEA:17989"/>
        <dbReference type="Rhea" id="RHEA-COMP:9863"/>
        <dbReference type="Rhea" id="RHEA-COMP:11604"/>
        <dbReference type="ChEBI" id="CHEBI:15378"/>
        <dbReference type="ChEBI" id="CHEBI:29999"/>
        <dbReference type="ChEBI" id="CHEBI:30616"/>
        <dbReference type="ChEBI" id="CHEBI:83421"/>
        <dbReference type="ChEBI" id="CHEBI:456216"/>
        <dbReference type="EC" id="2.7.11.1"/>
    </reaction>
</comment>
<keyword evidence="4 9" id="KW-0547">Nucleotide-binding</keyword>
<dbReference type="InterPro" id="IPR000719">
    <property type="entry name" value="Prot_kinase_dom"/>
</dbReference>
<dbReference type="Gene3D" id="3.30.200.20">
    <property type="entry name" value="Phosphorylase Kinase, domain 1"/>
    <property type="match status" value="1"/>
</dbReference>
<evidence type="ECO:0000256" key="6">
    <source>
        <dbReference type="ARBA" id="ARBA00022840"/>
    </source>
</evidence>
<dbReference type="PROSITE" id="PS00107">
    <property type="entry name" value="PROTEIN_KINASE_ATP"/>
    <property type="match status" value="1"/>
</dbReference>
<dbReference type="EMBL" id="JASCZI010090635">
    <property type="protein sequence ID" value="MED6143480.1"/>
    <property type="molecule type" value="Genomic_DNA"/>
</dbReference>
<evidence type="ECO:0000259" key="11">
    <source>
        <dbReference type="PROSITE" id="PS50011"/>
    </source>
</evidence>
<proteinExistence type="inferred from homology"/>
<evidence type="ECO:0000313" key="13">
    <source>
        <dbReference type="Proteomes" id="UP001341840"/>
    </source>
</evidence>
<feature type="binding site" evidence="9">
    <location>
        <position position="67"/>
    </location>
    <ligand>
        <name>ATP</name>
        <dbReference type="ChEBI" id="CHEBI:30616"/>
    </ligand>
</feature>
<name>A0ABU6T563_9FABA</name>
<dbReference type="EC" id="2.7.11.1" evidence="1"/>
<protein>
    <recommendedName>
        <fullName evidence="1">non-specific serine/threonine protein kinase</fullName>
        <ecNumber evidence="1">2.7.11.1</ecNumber>
    </recommendedName>
</protein>
<keyword evidence="6 9" id="KW-0067">ATP-binding</keyword>
<evidence type="ECO:0000256" key="9">
    <source>
        <dbReference type="PROSITE-ProRule" id="PRU10141"/>
    </source>
</evidence>
<accession>A0ABU6T563</accession>
<dbReference type="PANTHER" id="PTHR47634:SF5">
    <property type="entry name" value="OS09G0552300 PROTEIN"/>
    <property type="match status" value="1"/>
</dbReference>
<evidence type="ECO:0000256" key="5">
    <source>
        <dbReference type="ARBA" id="ARBA00022777"/>
    </source>
</evidence>
<evidence type="ECO:0000256" key="1">
    <source>
        <dbReference type="ARBA" id="ARBA00012513"/>
    </source>
</evidence>
<dbReference type="InterPro" id="IPR011009">
    <property type="entry name" value="Kinase-like_dom_sf"/>
</dbReference>
<dbReference type="PANTHER" id="PTHR47634">
    <property type="entry name" value="PROTEIN KINASE DOMAIN-CONTAINING PROTEIN-RELATED"/>
    <property type="match status" value="1"/>
</dbReference>
<dbReference type="PROSITE" id="PS50011">
    <property type="entry name" value="PROTEIN_KINASE_DOM"/>
    <property type="match status" value="1"/>
</dbReference>
<dbReference type="InterPro" id="IPR051334">
    <property type="entry name" value="SRPK"/>
</dbReference>
<keyword evidence="2 10" id="KW-0723">Serine/threonine-protein kinase</keyword>
<dbReference type="PROSITE" id="PS00108">
    <property type="entry name" value="PROTEIN_KINASE_ST"/>
    <property type="match status" value="1"/>
</dbReference>
<dbReference type="SMART" id="SM00220">
    <property type="entry name" value="S_TKc"/>
    <property type="match status" value="1"/>
</dbReference>
<feature type="domain" description="Protein kinase" evidence="11">
    <location>
        <begin position="38"/>
        <end position="351"/>
    </location>
</feature>
<organism evidence="12 13">
    <name type="scientific">Stylosanthes scabra</name>
    <dbReference type="NCBI Taxonomy" id="79078"/>
    <lineage>
        <taxon>Eukaryota</taxon>
        <taxon>Viridiplantae</taxon>
        <taxon>Streptophyta</taxon>
        <taxon>Embryophyta</taxon>
        <taxon>Tracheophyta</taxon>
        <taxon>Spermatophyta</taxon>
        <taxon>Magnoliopsida</taxon>
        <taxon>eudicotyledons</taxon>
        <taxon>Gunneridae</taxon>
        <taxon>Pentapetalae</taxon>
        <taxon>rosids</taxon>
        <taxon>fabids</taxon>
        <taxon>Fabales</taxon>
        <taxon>Fabaceae</taxon>
        <taxon>Papilionoideae</taxon>
        <taxon>50 kb inversion clade</taxon>
        <taxon>dalbergioids sensu lato</taxon>
        <taxon>Dalbergieae</taxon>
        <taxon>Pterocarpus clade</taxon>
        <taxon>Stylosanthes</taxon>
    </lineage>
</organism>
<evidence type="ECO:0000256" key="3">
    <source>
        <dbReference type="ARBA" id="ARBA00022679"/>
    </source>
</evidence>
<evidence type="ECO:0000256" key="10">
    <source>
        <dbReference type="RuleBase" id="RU000304"/>
    </source>
</evidence>
<dbReference type="Gene3D" id="1.10.510.10">
    <property type="entry name" value="Transferase(Phosphotransferase) domain 1"/>
    <property type="match status" value="1"/>
</dbReference>
<dbReference type="InterPro" id="IPR017441">
    <property type="entry name" value="Protein_kinase_ATP_BS"/>
</dbReference>
<sequence length="351" mass="39224">MSCSSSSGSEEDDEGFDSYRKGGYHAVRIGDQFAGGRYIAQRKLGWGQFSTVWLAYDTTNSSYVALKIQKSAAQFVQAALHEIDVLSYIAKGDPSNSKYVVQLIDHFKHAGPNGQHLCMVLEFLGDSLLRLIKYNHYKCLPLNKVREMCKYILTGLDYLHRELGIIHTDLKPENILLVSTIDAAKDPFKSGQSPILERPEGGINGGVTSLIEKRLRRRAKRAVAKISEKRSSMGVAGDEQKSTRNIDGIDMRCKIVDFGNACWADKQFAEEIQTRQYRAPEVILQSGYSFSVDMWSFACIAFELATGDMLFTPKGGQGFSEDEDHLALMMELLGKMPRKVSTLPLPNVFLE</sequence>
<dbReference type="Proteomes" id="UP001341840">
    <property type="component" value="Unassembled WGS sequence"/>
</dbReference>
<gene>
    <name evidence="12" type="ORF">PIB30_006740</name>
</gene>
<evidence type="ECO:0000256" key="7">
    <source>
        <dbReference type="ARBA" id="ARBA00047899"/>
    </source>
</evidence>
<reference evidence="12 13" key="1">
    <citation type="journal article" date="2023" name="Plants (Basel)">
        <title>Bridging the Gap: Combining Genomics and Transcriptomics Approaches to Understand Stylosanthes scabra, an Orphan Legume from the Brazilian Caatinga.</title>
        <authorList>
            <person name="Ferreira-Neto J.R.C."/>
            <person name="da Silva M.D."/>
            <person name="Binneck E."/>
            <person name="de Melo N.F."/>
            <person name="da Silva R.H."/>
            <person name="de Melo A.L.T.M."/>
            <person name="Pandolfi V."/>
            <person name="Bustamante F.O."/>
            <person name="Brasileiro-Vidal A.C."/>
            <person name="Benko-Iseppon A.M."/>
        </authorList>
    </citation>
    <scope>NUCLEOTIDE SEQUENCE [LARGE SCALE GENOMIC DNA]</scope>
    <source>
        <tissue evidence="12">Leaves</tissue>
    </source>
</reference>
<dbReference type="InterPro" id="IPR008271">
    <property type="entry name" value="Ser/Thr_kinase_AS"/>
</dbReference>
<comment type="catalytic activity">
    <reaction evidence="7">
        <text>L-threonyl-[protein] + ATP = O-phospho-L-threonyl-[protein] + ADP + H(+)</text>
        <dbReference type="Rhea" id="RHEA:46608"/>
        <dbReference type="Rhea" id="RHEA-COMP:11060"/>
        <dbReference type="Rhea" id="RHEA-COMP:11605"/>
        <dbReference type="ChEBI" id="CHEBI:15378"/>
        <dbReference type="ChEBI" id="CHEBI:30013"/>
        <dbReference type="ChEBI" id="CHEBI:30616"/>
        <dbReference type="ChEBI" id="CHEBI:61977"/>
        <dbReference type="ChEBI" id="CHEBI:456216"/>
        <dbReference type="EC" id="2.7.11.1"/>
    </reaction>
</comment>
<dbReference type="Pfam" id="PF00069">
    <property type="entry name" value="Pkinase"/>
    <property type="match status" value="2"/>
</dbReference>
<keyword evidence="3" id="KW-0808">Transferase</keyword>
<evidence type="ECO:0000313" key="12">
    <source>
        <dbReference type="EMBL" id="MED6143480.1"/>
    </source>
</evidence>